<dbReference type="AlphaFoldDB" id="A0A138ZZ73"/>
<dbReference type="GO" id="GO:0005634">
    <property type="term" value="C:nucleus"/>
    <property type="evidence" value="ECO:0007669"/>
    <property type="project" value="UniProtKB-SubCell"/>
</dbReference>
<evidence type="ECO:0000256" key="5">
    <source>
        <dbReference type="PROSITE-ProRule" id="PRU00108"/>
    </source>
</evidence>
<dbReference type="STRING" id="1344416.A0A138ZZ73"/>
<keyword evidence="4 5" id="KW-0539">Nucleus</keyword>
<evidence type="ECO:0000313" key="8">
    <source>
        <dbReference type="EMBL" id="KXS09718.1"/>
    </source>
</evidence>
<dbReference type="SMART" id="SM00389">
    <property type="entry name" value="HOX"/>
    <property type="match status" value="1"/>
</dbReference>
<sequence>KYPRKKTAPDQLEILVEVFKETDNPSFEVRERIARMTGMTNKEVQIWFQNRRAKVLREAR</sequence>
<dbReference type="CDD" id="cd00086">
    <property type="entry name" value="homeodomain"/>
    <property type="match status" value="1"/>
</dbReference>
<evidence type="ECO:0000256" key="4">
    <source>
        <dbReference type="ARBA" id="ARBA00023242"/>
    </source>
</evidence>
<evidence type="ECO:0000256" key="2">
    <source>
        <dbReference type="ARBA" id="ARBA00023125"/>
    </source>
</evidence>
<evidence type="ECO:0000256" key="3">
    <source>
        <dbReference type="ARBA" id="ARBA00023155"/>
    </source>
</evidence>
<dbReference type="GO" id="GO:0000978">
    <property type="term" value="F:RNA polymerase II cis-regulatory region sequence-specific DNA binding"/>
    <property type="evidence" value="ECO:0007669"/>
    <property type="project" value="TreeGrafter"/>
</dbReference>
<dbReference type="OrthoDB" id="6159439at2759"/>
<dbReference type="Proteomes" id="UP000070544">
    <property type="component" value="Unassembled WGS sequence"/>
</dbReference>
<proteinExistence type="predicted"/>
<dbReference type="SUPFAM" id="SSF46689">
    <property type="entry name" value="Homeodomain-like"/>
    <property type="match status" value="1"/>
</dbReference>
<dbReference type="PROSITE" id="PS50071">
    <property type="entry name" value="HOMEOBOX_2"/>
    <property type="match status" value="1"/>
</dbReference>
<evidence type="ECO:0000313" key="9">
    <source>
        <dbReference type="Proteomes" id="UP000070544"/>
    </source>
</evidence>
<feature type="DNA-binding region" description="Homeobox" evidence="5">
    <location>
        <begin position="3"/>
        <end position="59"/>
    </location>
</feature>
<reference evidence="8 9" key="1">
    <citation type="journal article" date="2015" name="Genome Biol. Evol.">
        <title>Phylogenomic analyses indicate that early fungi evolved digesting cell walls of algal ancestors of land plants.</title>
        <authorList>
            <person name="Chang Y."/>
            <person name="Wang S."/>
            <person name="Sekimoto S."/>
            <person name="Aerts A.L."/>
            <person name="Choi C."/>
            <person name="Clum A."/>
            <person name="LaButti K.M."/>
            <person name="Lindquist E.A."/>
            <person name="Yee Ngan C."/>
            <person name="Ohm R.A."/>
            <person name="Salamov A.A."/>
            <person name="Grigoriev I.V."/>
            <person name="Spatafora J.W."/>
            <person name="Berbee M.L."/>
        </authorList>
    </citation>
    <scope>NUCLEOTIDE SEQUENCE [LARGE SCALE GENOMIC DNA]</scope>
    <source>
        <strain evidence="8 9">JEL478</strain>
    </source>
</reference>
<keyword evidence="9" id="KW-1185">Reference proteome</keyword>
<dbReference type="PANTHER" id="PTHR24324">
    <property type="entry name" value="HOMEOBOX PROTEIN HHEX"/>
    <property type="match status" value="1"/>
</dbReference>
<feature type="non-terminal residue" evidence="8">
    <location>
        <position position="60"/>
    </location>
</feature>
<dbReference type="InterPro" id="IPR009057">
    <property type="entry name" value="Homeodomain-like_sf"/>
</dbReference>
<feature type="domain" description="Homeobox" evidence="7">
    <location>
        <begin position="1"/>
        <end position="58"/>
    </location>
</feature>
<organism evidence="8 9">
    <name type="scientific">Gonapodya prolifera (strain JEL478)</name>
    <name type="common">Monoblepharis prolifera</name>
    <dbReference type="NCBI Taxonomy" id="1344416"/>
    <lineage>
        <taxon>Eukaryota</taxon>
        <taxon>Fungi</taxon>
        <taxon>Fungi incertae sedis</taxon>
        <taxon>Chytridiomycota</taxon>
        <taxon>Chytridiomycota incertae sedis</taxon>
        <taxon>Monoblepharidomycetes</taxon>
        <taxon>Monoblepharidales</taxon>
        <taxon>Gonapodyaceae</taxon>
        <taxon>Gonapodya</taxon>
    </lineage>
</organism>
<accession>A0A138ZZ73</accession>
<dbReference type="GO" id="GO:0030154">
    <property type="term" value="P:cell differentiation"/>
    <property type="evidence" value="ECO:0007669"/>
    <property type="project" value="TreeGrafter"/>
</dbReference>
<dbReference type="GO" id="GO:0006357">
    <property type="term" value="P:regulation of transcription by RNA polymerase II"/>
    <property type="evidence" value="ECO:0007669"/>
    <property type="project" value="TreeGrafter"/>
</dbReference>
<dbReference type="InterPro" id="IPR001356">
    <property type="entry name" value="HD"/>
</dbReference>
<name>A0A138ZZ73_GONPJ</name>
<feature type="non-terminal residue" evidence="8">
    <location>
        <position position="1"/>
    </location>
</feature>
<keyword evidence="3 5" id="KW-0371">Homeobox</keyword>
<protein>
    <submittedName>
        <fullName evidence="8">Lim1/5</fullName>
    </submittedName>
</protein>
<dbReference type="InterPro" id="IPR051000">
    <property type="entry name" value="Homeobox_DNA-bind_prot"/>
</dbReference>
<keyword evidence="2 5" id="KW-0238">DNA-binding</keyword>
<comment type="subcellular location">
    <subcellularLocation>
        <location evidence="1 5 6">Nucleus</location>
    </subcellularLocation>
</comment>
<evidence type="ECO:0000256" key="1">
    <source>
        <dbReference type="ARBA" id="ARBA00004123"/>
    </source>
</evidence>
<dbReference type="Pfam" id="PF00046">
    <property type="entry name" value="Homeodomain"/>
    <property type="match status" value="1"/>
</dbReference>
<evidence type="ECO:0000256" key="6">
    <source>
        <dbReference type="RuleBase" id="RU000682"/>
    </source>
</evidence>
<gene>
    <name evidence="8" type="ORF">M427DRAFT_85236</name>
</gene>
<evidence type="ECO:0000259" key="7">
    <source>
        <dbReference type="PROSITE" id="PS50071"/>
    </source>
</evidence>
<dbReference type="OMA" id="ENTFCNT"/>
<dbReference type="EMBL" id="KQ965852">
    <property type="protein sequence ID" value="KXS09718.1"/>
    <property type="molecule type" value="Genomic_DNA"/>
</dbReference>
<dbReference type="PANTHER" id="PTHR24324:SF5">
    <property type="entry name" value="HEMATOPOIETICALLY-EXPRESSED HOMEOBOX PROTEIN HHEX"/>
    <property type="match status" value="1"/>
</dbReference>
<dbReference type="Gene3D" id="1.10.10.60">
    <property type="entry name" value="Homeodomain-like"/>
    <property type="match status" value="1"/>
</dbReference>